<reference evidence="2" key="5">
    <citation type="journal article" date="2021" name="G3 (Bethesda)">
        <title>Aegilops tauschii genome assembly Aet v5.0 features greater sequence contiguity and improved annotation.</title>
        <authorList>
            <person name="Wang L."/>
            <person name="Zhu T."/>
            <person name="Rodriguez J.C."/>
            <person name="Deal K.R."/>
            <person name="Dubcovsky J."/>
            <person name="McGuire P.E."/>
            <person name="Lux T."/>
            <person name="Spannagl M."/>
            <person name="Mayer K.F.X."/>
            <person name="Baldrich P."/>
            <person name="Meyers B.C."/>
            <person name="Huo N."/>
            <person name="Gu Y.Q."/>
            <person name="Zhou H."/>
            <person name="Devos K.M."/>
            <person name="Bennetzen J.L."/>
            <person name="Unver T."/>
            <person name="Budak H."/>
            <person name="Gulick P.J."/>
            <person name="Galiba G."/>
            <person name="Kalapos B."/>
            <person name="Nelson D.R."/>
            <person name="Li P."/>
            <person name="You F.M."/>
            <person name="Luo M.C."/>
            <person name="Dvorak J."/>
        </authorList>
    </citation>
    <scope>NUCLEOTIDE SEQUENCE [LARGE SCALE GENOMIC DNA]</scope>
    <source>
        <strain evidence="2">cv. AL8/78</strain>
    </source>
</reference>
<dbReference type="EnsemblPlants" id="AET6Gv20046900.44">
    <property type="protein sequence ID" value="AET6Gv20046900.44"/>
    <property type="gene ID" value="AET6Gv20046900"/>
</dbReference>
<evidence type="ECO:0000313" key="2">
    <source>
        <dbReference type="EnsemblPlants" id="AET6Gv20046900.44"/>
    </source>
</evidence>
<organism evidence="2 3">
    <name type="scientific">Aegilops tauschii subsp. strangulata</name>
    <name type="common">Goatgrass</name>
    <dbReference type="NCBI Taxonomy" id="200361"/>
    <lineage>
        <taxon>Eukaryota</taxon>
        <taxon>Viridiplantae</taxon>
        <taxon>Streptophyta</taxon>
        <taxon>Embryophyta</taxon>
        <taxon>Tracheophyta</taxon>
        <taxon>Spermatophyta</taxon>
        <taxon>Magnoliopsida</taxon>
        <taxon>Liliopsida</taxon>
        <taxon>Poales</taxon>
        <taxon>Poaceae</taxon>
        <taxon>BOP clade</taxon>
        <taxon>Pooideae</taxon>
        <taxon>Triticodae</taxon>
        <taxon>Triticeae</taxon>
        <taxon>Triticinae</taxon>
        <taxon>Aegilops</taxon>
    </lineage>
</organism>
<sequence length="42" mass="5141">TGYWKYMRHVTKYKCKCYLICTILISGIYFSNIYAYSFRVDK</sequence>
<keyword evidence="1" id="KW-0472">Membrane</keyword>
<name>A0A453MRK3_AEGTS</name>
<dbReference type="Gramene" id="AET6Gv20046900.44">
    <property type="protein sequence ID" value="AET6Gv20046900.44"/>
    <property type="gene ID" value="AET6Gv20046900"/>
</dbReference>
<keyword evidence="1" id="KW-0812">Transmembrane</keyword>
<protein>
    <submittedName>
        <fullName evidence="2">Uncharacterized protein</fullName>
    </submittedName>
</protein>
<accession>A0A453MRK3</accession>
<evidence type="ECO:0000256" key="1">
    <source>
        <dbReference type="SAM" id="Phobius"/>
    </source>
</evidence>
<proteinExistence type="predicted"/>
<keyword evidence="1" id="KW-1133">Transmembrane helix</keyword>
<reference evidence="3" key="2">
    <citation type="journal article" date="2017" name="Nat. Plants">
        <title>The Aegilops tauschii genome reveals multiple impacts of transposons.</title>
        <authorList>
            <person name="Zhao G."/>
            <person name="Zou C."/>
            <person name="Li K."/>
            <person name="Wang K."/>
            <person name="Li T."/>
            <person name="Gao L."/>
            <person name="Zhang X."/>
            <person name="Wang H."/>
            <person name="Yang Z."/>
            <person name="Liu X."/>
            <person name="Jiang W."/>
            <person name="Mao L."/>
            <person name="Kong X."/>
            <person name="Jiao Y."/>
            <person name="Jia J."/>
        </authorList>
    </citation>
    <scope>NUCLEOTIDE SEQUENCE [LARGE SCALE GENOMIC DNA]</scope>
    <source>
        <strain evidence="3">cv. AL8/78</strain>
    </source>
</reference>
<feature type="transmembrane region" description="Helical" evidence="1">
    <location>
        <begin position="17"/>
        <end position="36"/>
    </location>
</feature>
<dbReference type="Proteomes" id="UP000015105">
    <property type="component" value="Chromosome 6D"/>
</dbReference>
<keyword evidence="3" id="KW-1185">Reference proteome</keyword>
<reference evidence="3" key="1">
    <citation type="journal article" date="2014" name="Science">
        <title>Ancient hybridizations among the ancestral genomes of bread wheat.</title>
        <authorList>
            <consortium name="International Wheat Genome Sequencing Consortium,"/>
            <person name="Marcussen T."/>
            <person name="Sandve S.R."/>
            <person name="Heier L."/>
            <person name="Spannagl M."/>
            <person name="Pfeifer M."/>
            <person name="Jakobsen K.S."/>
            <person name="Wulff B.B."/>
            <person name="Steuernagel B."/>
            <person name="Mayer K.F."/>
            <person name="Olsen O.A."/>
        </authorList>
    </citation>
    <scope>NUCLEOTIDE SEQUENCE [LARGE SCALE GENOMIC DNA]</scope>
    <source>
        <strain evidence="3">cv. AL8/78</strain>
    </source>
</reference>
<evidence type="ECO:0000313" key="3">
    <source>
        <dbReference type="Proteomes" id="UP000015105"/>
    </source>
</evidence>
<reference evidence="2" key="4">
    <citation type="submission" date="2019-03" db="UniProtKB">
        <authorList>
            <consortium name="EnsemblPlants"/>
        </authorList>
    </citation>
    <scope>IDENTIFICATION</scope>
</reference>
<reference evidence="2" key="3">
    <citation type="journal article" date="2017" name="Nature">
        <title>Genome sequence of the progenitor of the wheat D genome Aegilops tauschii.</title>
        <authorList>
            <person name="Luo M.C."/>
            <person name="Gu Y.Q."/>
            <person name="Puiu D."/>
            <person name="Wang H."/>
            <person name="Twardziok S.O."/>
            <person name="Deal K.R."/>
            <person name="Huo N."/>
            <person name="Zhu T."/>
            <person name="Wang L."/>
            <person name="Wang Y."/>
            <person name="McGuire P.E."/>
            <person name="Liu S."/>
            <person name="Long H."/>
            <person name="Ramasamy R.K."/>
            <person name="Rodriguez J.C."/>
            <person name="Van S.L."/>
            <person name="Yuan L."/>
            <person name="Wang Z."/>
            <person name="Xia Z."/>
            <person name="Xiao L."/>
            <person name="Anderson O.D."/>
            <person name="Ouyang S."/>
            <person name="Liang Y."/>
            <person name="Zimin A.V."/>
            <person name="Pertea G."/>
            <person name="Qi P."/>
            <person name="Bennetzen J.L."/>
            <person name="Dai X."/>
            <person name="Dawson M.W."/>
            <person name="Muller H.G."/>
            <person name="Kugler K."/>
            <person name="Rivarola-Duarte L."/>
            <person name="Spannagl M."/>
            <person name="Mayer K.F.X."/>
            <person name="Lu F.H."/>
            <person name="Bevan M.W."/>
            <person name="Leroy P."/>
            <person name="Li P."/>
            <person name="You F.M."/>
            <person name="Sun Q."/>
            <person name="Liu Z."/>
            <person name="Lyons E."/>
            <person name="Wicker T."/>
            <person name="Salzberg S.L."/>
            <person name="Devos K.M."/>
            <person name="Dvorak J."/>
        </authorList>
    </citation>
    <scope>NUCLEOTIDE SEQUENCE [LARGE SCALE GENOMIC DNA]</scope>
    <source>
        <strain evidence="2">cv. AL8/78</strain>
    </source>
</reference>
<dbReference type="AlphaFoldDB" id="A0A453MRK3"/>